<proteinExistence type="predicted"/>
<evidence type="ECO:0000259" key="2">
    <source>
        <dbReference type="Pfam" id="PF12146"/>
    </source>
</evidence>
<dbReference type="Proteomes" id="UP001155901">
    <property type="component" value="Unassembled WGS sequence"/>
</dbReference>
<dbReference type="EMBL" id="JALJZU010000003">
    <property type="protein sequence ID" value="MCP2008154.1"/>
    <property type="molecule type" value="Genomic_DNA"/>
</dbReference>
<dbReference type="EMBL" id="JAHTGR010000005">
    <property type="protein sequence ID" value="MBV6321586.1"/>
    <property type="molecule type" value="Genomic_DNA"/>
</dbReference>
<evidence type="ECO:0000256" key="1">
    <source>
        <dbReference type="SAM" id="SignalP"/>
    </source>
</evidence>
<feature type="domain" description="Serine aminopeptidase S33" evidence="2">
    <location>
        <begin position="95"/>
        <end position="199"/>
    </location>
</feature>
<evidence type="ECO:0000313" key="5">
    <source>
        <dbReference type="Proteomes" id="UP001155901"/>
    </source>
</evidence>
<comment type="caution">
    <text evidence="3">The sequence shown here is derived from an EMBL/GenBank/DDBJ whole genome shotgun (WGS) entry which is preliminary data.</text>
</comment>
<keyword evidence="6" id="KW-1185">Reference proteome</keyword>
<reference evidence="3" key="1">
    <citation type="submission" date="2021-07" db="EMBL/GenBank/DDBJ databases">
        <title>Characterization of violacein-producing bacteria and related species.</title>
        <authorList>
            <person name="Wilson H.S."/>
            <person name="De Leon M.E."/>
        </authorList>
    </citation>
    <scope>NUCLEOTIDE SEQUENCE</scope>
    <source>
        <strain evidence="3">HSC-15S17</strain>
    </source>
</reference>
<dbReference type="InterPro" id="IPR022742">
    <property type="entry name" value="Hydrolase_4"/>
</dbReference>
<gene>
    <name evidence="3" type="ORF">KVP70_11615</name>
    <name evidence="4" type="ORF">L1274_001854</name>
</gene>
<reference evidence="4" key="2">
    <citation type="submission" date="2022-03" db="EMBL/GenBank/DDBJ databases">
        <title>Genome Encyclopedia of Bacteria and Archaea VI: Functional Genomics of Type Strains.</title>
        <authorList>
            <person name="Whitman W."/>
        </authorList>
    </citation>
    <scope>NUCLEOTIDE SEQUENCE</scope>
    <source>
        <strain evidence="4">HSC-15S17</strain>
    </source>
</reference>
<feature type="chain" id="PRO_5041465063" evidence="1">
    <location>
        <begin position="19"/>
        <end position="280"/>
    </location>
</feature>
<name>A0AA41H857_9BURK</name>
<evidence type="ECO:0000313" key="6">
    <source>
        <dbReference type="Proteomes" id="UP001162889"/>
    </source>
</evidence>
<protein>
    <submittedName>
        <fullName evidence="3">Lysophospholipase</fullName>
    </submittedName>
    <submittedName>
        <fullName evidence="4">Pimeloyl-ACP methyl ester carboxylesterase</fullName>
    </submittedName>
</protein>
<dbReference type="AlphaFoldDB" id="A0AA41H857"/>
<dbReference type="RefSeq" id="WP_217942349.1">
    <property type="nucleotide sequence ID" value="NZ_JAHTGR010000005.1"/>
</dbReference>
<dbReference type="Proteomes" id="UP001162889">
    <property type="component" value="Unassembled WGS sequence"/>
</dbReference>
<dbReference type="PANTHER" id="PTHR12277">
    <property type="entry name" value="ALPHA/BETA HYDROLASE DOMAIN-CONTAINING PROTEIN"/>
    <property type="match status" value="1"/>
</dbReference>
<keyword evidence="1" id="KW-0732">Signal</keyword>
<evidence type="ECO:0000313" key="3">
    <source>
        <dbReference type="EMBL" id="MBV6321586.1"/>
    </source>
</evidence>
<feature type="signal peptide" evidence="1">
    <location>
        <begin position="1"/>
        <end position="18"/>
    </location>
</feature>
<dbReference type="Pfam" id="PF12146">
    <property type="entry name" value="Hydrolase_4"/>
    <property type="match status" value="1"/>
</dbReference>
<accession>A0AA41H857</accession>
<organism evidence="3 5">
    <name type="scientific">Duganella violaceipulchra</name>
    <dbReference type="NCBI Taxonomy" id="2849652"/>
    <lineage>
        <taxon>Bacteria</taxon>
        <taxon>Pseudomonadati</taxon>
        <taxon>Pseudomonadota</taxon>
        <taxon>Betaproteobacteria</taxon>
        <taxon>Burkholderiales</taxon>
        <taxon>Oxalobacteraceae</taxon>
        <taxon>Telluria group</taxon>
        <taxon>Duganella</taxon>
    </lineage>
</organism>
<dbReference type="PROSITE" id="PS51257">
    <property type="entry name" value="PROKAR_LIPOPROTEIN"/>
    <property type="match status" value="1"/>
</dbReference>
<evidence type="ECO:0000313" key="4">
    <source>
        <dbReference type="EMBL" id="MCP2008154.1"/>
    </source>
</evidence>
<sequence>MKLILVLIVAMLSGCAVQIGEGSVVRPDRAGEARPAGHVGDAGTAGYKLASVSLAADDGQLNGVSATAAGGDGNALTVLYFGGNGFHLDEHGDHVLAAVGPCRADVVMIDYRGYGRSTGVPTIATMKADALREFDLVNAQAPGRVIVHGQSLGSFIAAYVAQQRPAVRGLILESTTTNARDWANNMLPWYAWPFVRVELSESLKGIDNVAAASGFAGPALVLEGSDDKVTPPRLARQVYDALPTQSKRMVMVPDAGHNGVLSSAAVRPAYCEFVQQLAAK</sequence>